<reference evidence="1" key="1">
    <citation type="journal article" date="2016" name="Proc. Natl. Acad. Sci. U.S.A.">
        <title>Lipid metabolic changes in an early divergent fungus govern the establishment of a mutualistic symbiosis with endobacteria.</title>
        <authorList>
            <person name="Lastovetsky O.A."/>
            <person name="Gaspar M.L."/>
            <person name="Mondo S.J."/>
            <person name="LaButti K.M."/>
            <person name="Sandor L."/>
            <person name="Grigoriev I.V."/>
            <person name="Henry S.A."/>
            <person name="Pawlowska T.E."/>
        </authorList>
    </citation>
    <scope>NUCLEOTIDE SEQUENCE [LARGE SCALE GENOMIC DNA]</scope>
    <source>
        <strain evidence="1">ATCC 52814</strain>
    </source>
</reference>
<protein>
    <submittedName>
        <fullName evidence="1">Uncharacterized protein</fullName>
    </submittedName>
</protein>
<dbReference type="AlphaFoldDB" id="A0A1X0RHF4"/>
<dbReference type="Proteomes" id="UP000242414">
    <property type="component" value="Unassembled WGS sequence"/>
</dbReference>
<proteinExistence type="predicted"/>
<dbReference type="EMBL" id="KV921857">
    <property type="protein sequence ID" value="ORE11475.1"/>
    <property type="molecule type" value="Genomic_DNA"/>
</dbReference>
<dbReference type="VEuPathDB" id="FungiDB:BCV72DRAFT_197766"/>
<feature type="non-terminal residue" evidence="1">
    <location>
        <position position="1"/>
    </location>
</feature>
<organism evidence="1">
    <name type="scientific">Rhizopus microsporus var. microsporus</name>
    <dbReference type="NCBI Taxonomy" id="86635"/>
    <lineage>
        <taxon>Eukaryota</taxon>
        <taxon>Fungi</taxon>
        <taxon>Fungi incertae sedis</taxon>
        <taxon>Mucoromycota</taxon>
        <taxon>Mucoromycotina</taxon>
        <taxon>Mucoromycetes</taxon>
        <taxon>Mucorales</taxon>
        <taxon>Mucorineae</taxon>
        <taxon>Rhizopodaceae</taxon>
        <taxon>Rhizopus</taxon>
    </lineage>
</organism>
<name>A0A1X0RHF4_RHIZD</name>
<gene>
    <name evidence="1" type="ORF">BCV72DRAFT_197766</name>
</gene>
<sequence length="79" mass="9319">NFYYSPSRLKQKRAYELQKRKYTARLCSDERRYATSSRKMKPIMFVGDRGLGKVHESKNTRDTVVIGNLWSIVCIPLYV</sequence>
<accession>A0A1X0RHF4</accession>
<evidence type="ECO:0000313" key="1">
    <source>
        <dbReference type="EMBL" id="ORE11475.1"/>
    </source>
</evidence>